<dbReference type="EMBL" id="ABCK01000010">
    <property type="protein sequence ID" value="EDM27356.1"/>
    <property type="molecule type" value="Genomic_DNA"/>
</dbReference>
<gene>
    <name evidence="2" type="ORF">LNTAR_21620</name>
</gene>
<reference evidence="2 3" key="1">
    <citation type="journal article" date="2010" name="J. Bacteriol.">
        <title>Genome sequence of Lentisphaera araneosa HTCC2155T, the type species of the order Lentisphaerales in the phylum Lentisphaerae.</title>
        <authorList>
            <person name="Thrash J.C."/>
            <person name="Cho J.C."/>
            <person name="Vergin K.L."/>
            <person name="Morris R.M."/>
            <person name="Giovannoni S.J."/>
        </authorList>
    </citation>
    <scope>NUCLEOTIDE SEQUENCE [LARGE SCALE GENOMIC DNA]</scope>
    <source>
        <strain evidence="2 3">HTCC2155</strain>
    </source>
</reference>
<protein>
    <submittedName>
        <fullName evidence="2">Uncharacterized protein</fullName>
    </submittedName>
</protein>
<evidence type="ECO:0000256" key="1">
    <source>
        <dbReference type="SAM" id="Phobius"/>
    </source>
</evidence>
<proteinExistence type="predicted"/>
<evidence type="ECO:0000313" key="2">
    <source>
        <dbReference type="EMBL" id="EDM27356.1"/>
    </source>
</evidence>
<dbReference type="Proteomes" id="UP000004947">
    <property type="component" value="Unassembled WGS sequence"/>
</dbReference>
<organism evidence="2 3">
    <name type="scientific">Lentisphaera araneosa HTCC2155</name>
    <dbReference type="NCBI Taxonomy" id="313628"/>
    <lineage>
        <taxon>Bacteria</taxon>
        <taxon>Pseudomonadati</taxon>
        <taxon>Lentisphaerota</taxon>
        <taxon>Lentisphaeria</taxon>
        <taxon>Lentisphaerales</taxon>
        <taxon>Lentisphaeraceae</taxon>
        <taxon>Lentisphaera</taxon>
    </lineage>
</organism>
<keyword evidence="3" id="KW-1185">Reference proteome</keyword>
<dbReference type="AlphaFoldDB" id="A6DM58"/>
<comment type="caution">
    <text evidence="2">The sequence shown here is derived from an EMBL/GenBank/DDBJ whole genome shotgun (WGS) entry which is preliminary data.</text>
</comment>
<keyword evidence="1" id="KW-0472">Membrane</keyword>
<sequence>MLGFGVLGRFFEKGVIFGLGFLGDMWMMLGLMFLVEFVVVVELGKAGSASQMPWA</sequence>
<keyword evidence="1" id="KW-1133">Transmembrane helix</keyword>
<accession>A6DM58</accession>
<name>A6DM58_9BACT</name>
<feature type="transmembrane region" description="Helical" evidence="1">
    <location>
        <begin position="15"/>
        <end position="41"/>
    </location>
</feature>
<evidence type="ECO:0000313" key="3">
    <source>
        <dbReference type="Proteomes" id="UP000004947"/>
    </source>
</evidence>
<keyword evidence="1" id="KW-0812">Transmembrane</keyword>